<evidence type="ECO:0000313" key="1">
    <source>
        <dbReference type="EMBL" id="MBP1840739.1"/>
    </source>
</evidence>
<dbReference type="Proteomes" id="UP001231587">
    <property type="component" value="Unassembled WGS sequence"/>
</dbReference>
<name>A0A9X1CD21_9FLAO</name>
<comment type="caution">
    <text evidence="1">The sequence shown here is derived from an EMBL/GenBank/DDBJ whole genome shotgun (WGS) entry which is preliminary data.</text>
</comment>
<dbReference type="AlphaFoldDB" id="A0A9X1CD21"/>
<proteinExistence type="predicted"/>
<accession>A0A9X1CD21</accession>
<dbReference type="RefSeq" id="WP_057784197.1">
    <property type="nucleotide sequence ID" value="NZ_JAGGJQ010000008.1"/>
</dbReference>
<dbReference type="OrthoDB" id="1444598at2"/>
<evidence type="ECO:0000313" key="4">
    <source>
        <dbReference type="Proteomes" id="UP001231587"/>
    </source>
</evidence>
<reference evidence="1" key="1">
    <citation type="submission" date="2021-03" db="EMBL/GenBank/DDBJ databases">
        <title>Genomic Encyclopedia of Type Strains, Phase IV (KMG-IV): sequencing the most valuable type-strain genomes for metagenomic binning, comparative biology and taxonomic classification.</title>
        <authorList>
            <person name="Goeker M."/>
        </authorList>
    </citation>
    <scope>NUCLEOTIDE SEQUENCE</scope>
    <source>
        <strain evidence="1">DSM 15523</strain>
        <strain evidence="2 4">DSM 16476</strain>
    </source>
</reference>
<sequence length="121" mass="13951">MKNKLTLILICIWSIQNVFTQEVKTELQKFILTELNEGNHTFQLMKNKVIQAGIEKQLLVDENGKILYPKVDLKAIENESAIEFSPSGWIKLSMKYTDSLLTIRPIKDSFCPLIKIDLKLI</sequence>
<evidence type="ECO:0000313" key="3">
    <source>
        <dbReference type="Proteomes" id="UP001138672"/>
    </source>
</evidence>
<evidence type="ECO:0000313" key="2">
    <source>
        <dbReference type="EMBL" id="MDQ0336364.1"/>
    </source>
</evidence>
<protein>
    <submittedName>
        <fullName evidence="1">Uncharacterized protein</fullName>
    </submittedName>
</protein>
<dbReference type="Proteomes" id="UP001138672">
    <property type="component" value="Unassembled WGS sequence"/>
</dbReference>
<dbReference type="EMBL" id="JAGGJQ010000008">
    <property type="protein sequence ID" value="MBP1840739.1"/>
    <property type="molecule type" value="Genomic_DNA"/>
</dbReference>
<organism evidence="1 3">
    <name type="scientific">Formosa algae</name>
    <dbReference type="NCBI Taxonomy" id="225843"/>
    <lineage>
        <taxon>Bacteria</taxon>
        <taxon>Pseudomonadati</taxon>
        <taxon>Bacteroidota</taxon>
        <taxon>Flavobacteriia</taxon>
        <taxon>Flavobacteriales</taxon>
        <taxon>Flavobacteriaceae</taxon>
        <taxon>Formosa</taxon>
    </lineage>
</organism>
<keyword evidence="4" id="KW-1185">Reference proteome</keyword>
<gene>
    <name evidence="1" type="ORF">J2Z56_002670</name>
    <name evidence="2" type="ORF">J2Z57_002817</name>
</gene>
<dbReference type="EMBL" id="JAUSUU010000008">
    <property type="protein sequence ID" value="MDQ0336364.1"/>
    <property type="molecule type" value="Genomic_DNA"/>
</dbReference>